<dbReference type="AlphaFoldDB" id="A7NK85"/>
<dbReference type="OrthoDB" id="160246at2"/>
<organism evidence="1 2">
    <name type="scientific">Roseiflexus castenholzii (strain DSM 13941 / HLO8)</name>
    <dbReference type="NCBI Taxonomy" id="383372"/>
    <lineage>
        <taxon>Bacteria</taxon>
        <taxon>Bacillati</taxon>
        <taxon>Chloroflexota</taxon>
        <taxon>Chloroflexia</taxon>
        <taxon>Chloroflexales</taxon>
        <taxon>Roseiflexineae</taxon>
        <taxon>Roseiflexaceae</taxon>
        <taxon>Roseiflexus</taxon>
    </lineage>
</organism>
<name>A7NK85_ROSCS</name>
<dbReference type="HOGENOM" id="CLU_2258712_0_0_0"/>
<dbReference type="RefSeq" id="WP_012120330.1">
    <property type="nucleotide sequence ID" value="NC_009767.1"/>
</dbReference>
<reference evidence="1 2" key="1">
    <citation type="submission" date="2007-08" db="EMBL/GenBank/DDBJ databases">
        <title>Complete sequence of Roseiflexus castenholzii DSM 13941.</title>
        <authorList>
            <consortium name="US DOE Joint Genome Institute"/>
            <person name="Copeland A."/>
            <person name="Lucas S."/>
            <person name="Lapidus A."/>
            <person name="Barry K."/>
            <person name="Glavina del Rio T."/>
            <person name="Dalin E."/>
            <person name="Tice H."/>
            <person name="Pitluck S."/>
            <person name="Thompson L.S."/>
            <person name="Brettin T."/>
            <person name="Bruce D."/>
            <person name="Detter J.C."/>
            <person name="Han C."/>
            <person name="Tapia R."/>
            <person name="Schmutz J."/>
            <person name="Larimer F."/>
            <person name="Land M."/>
            <person name="Hauser L."/>
            <person name="Kyrpides N."/>
            <person name="Mikhailova N."/>
            <person name="Bryant D.A."/>
            <person name="Hanada S."/>
            <person name="Tsukatani Y."/>
            <person name="Richardson P."/>
        </authorList>
    </citation>
    <scope>NUCLEOTIDE SEQUENCE [LARGE SCALE GENOMIC DNA]</scope>
    <source>
        <strain evidence="2">DSM 13941 / HLO8</strain>
    </source>
</reference>
<proteinExistence type="predicted"/>
<dbReference type="eggNOG" id="ENOG50346EV">
    <property type="taxonomic scope" value="Bacteria"/>
</dbReference>
<dbReference type="EMBL" id="CP000804">
    <property type="protein sequence ID" value="ABU57905.1"/>
    <property type="molecule type" value="Genomic_DNA"/>
</dbReference>
<evidence type="ECO:0000313" key="2">
    <source>
        <dbReference type="Proteomes" id="UP000000263"/>
    </source>
</evidence>
<evidence type="ECO:0000313" key="1">
    <source>
        <dbReference type="EMBL" id="ABU57905.1"/>
    </source>
</evidence>
<sequence length="111" mass="12834">MKIRTHPRIGAICVGDEVYSYRYHLFARVEAVFPAAVCVKIAAIGGVHPLELTLIPQLWRADDIENLSVCRYCGGRSDLSLERETGIPFRVCAHCRIVPPQEHRYVQWRWW</sequence>
<dbReference type="STRING" id="383372.Rcas_1814"/>
<dbReference type="KEGG" id="rca:Rcas_1814"/>
<dbReference type="Proteomes" id="UP000000263">
    <property type="component" value="Chromosome"/>
</dbReference>
<keyword evidence="2" id="KW-1185">Reference proteome</keyword>
<protein>
    <submittedName>
        <fullName evidence="1">Uncharacterized protein</fullName>
    </submittedName>
</protein>
<gene>
    <name evidence="1" type="ordered locus">Rcas_1814</name>
</gene>
<accession>A7NK85</accession>